<accession>A0A9N7TW82</accession>
<feature type="compositionally biased region" description="Basic and acidic residues" evidence="1">
    <location>
        <begin position="123"/>
        <end position="138"/>
    </location>
</feature>
<dbReference type="AlphaFoldDB" id="A0A9N7TW82"/>
<keyword evidence="3" id="KW-1185">Reference proteome</keyword>
<proteinExistence type="predicted"/>
<evidence type="ECO:0000256" key="1">
    <source>
        <dbReference type="SAM" id="MobiDB-lite"/>
    </source>
</evidence>
<organism evidence="2 3">
    <name type="scientific">Pleuronectes platessa</name>
    <name type="common">European plaice</name>
    <dbReference type="NCBI Taxonomy" id="8262"/>
    <lineage>
        <taxon>Eukaryota</taxon>
        <taxon>Metazoa</taxon>
        <taxon>Chordata</taxon>
        <taxon>Craniata</taxon>
        <taxon>Vertebrata</taxon>
        <taxon>Euteleostomi</taxon>
        <taxon>Actinopterygii</taxon>
        <taxon>Neopterygii</taxon>
        <taxon>Teleostei</taxon>
        <taxon>Neoteleostei</taxon>
        <taxon>Acanthomorphata</taxon>
        <taxon>Carangaria</taxon>
        <taxon>Pleuronectiformes</taxon>
        <taxon>Pleuronectoidei</taxon>
        <taxon>Pleuronectidae</taxon>
        <taxon>Pleuronectes</taxon>
    </lineage>
</organism>
<evidence type="ECO:0000313" key="2">
    <source>
        <dbReference type="EMBL" id="CAB1419264.1"/>
    </source>
</evidence>
<feature type="compositionally biased region" description="Basic and acidic residues" evidence="1">
    <location>
        <begin position="1"/>
        <end position="16"/>
    </location>
</feature>
<gene>
    <name evidence="2" type="ORF">PLEPLA_LOCUS7092</name>
</gene>
<feature type="region of interest" description="Disordered" evidence="1">
    <location>
        <begin position="1"/>
        <end position="138"/>
    </location>
</feature>
<name>A0A9N7TW82_PLEPL</name>
<dbReference type="Proteomes" id="UP001153269">
    <property type="component" value="Unassembled WGS sequence"/>
</dbReference>
<comment type="caution">
    <text evidence="2">The sequence shown here is derived from an EMBL/GenBank/DDBJ whole genome shotgun (WGS) entry which is preliminary data.</text>
</comment>
<reference evidence="2" key="1">
    <citation type="submission" date="2020-03" db="EMBL/GenBank/DDBJ databases">
        <authorList>
            <person name="Weist P."/>
        </authorList>
    </citation>
    <scope>NUCLEOTIDE SEQUENCE</scope>
</reference>
<dbReference type="EMBL" id="CADEAL010000377">
    <property type="protein sequence ID" value="CAB1419264.1"/>
    <property type="molecule type" value="Genomic_DNA"/>
</dbReference>
<protein>
    <submittedName>
        <fullName evidence="2">Uncharacterized protein</fullName>
    </submittedName>
</protein>
<evidence type="ECO:0000313" key="3">
    <source>
        <dbReference type="Proteomes" id="UP001153269"/>
    </source>
</evidence>
<sequence length="138" mass="15744">MKRGERKEDEGMKQREEESEEKEEGSEKQGREEEEVLVRQGARTERLHPVGSNTVRRSGTQAKQWEGHFEPGPVMSRKGNMGTRLSDGSAQPVEGRRRRTGGIRQTLRVARMRRGQEEGSEWNSERGVRGRERGQGGE</sequence>
<feature type="compositionally biased region" description="Polar residues" evidence="1">
    <location>
        <begin position="51"/>
        <end position="63"/>
    </location>
</feature>